<dbReference type="InterPro" id="IPR012939">
    <property type="entry name" value="Glyco_hydro_92"/>
</dbReference>
<feature type="region of interest" description="Disordered" evidence="1">
    <location>
        <begin position="978"/>
        <end position="1030"/>
    </location>
</feature>
<dbReference type="FunFam" id="1.20.1050.60:FF:000001">
    <property type="entry name" value="Putative alpha-1,2-mannosidase"/>
    <property type="match status" value="1"/>
</dbReference>
<dbReference type="Gene3D" id="2.70.98.10">
    <property type="match status" value="1"/>
</dbReference>
<feature type="compositionally biased region" description="Low complexity" evidence="1">
    <location>
        <begin position="978"/>
        <end position="991"/>
    </location>
</feature>
<dbReference type="EMBL" id="CP001778">
    <property type="protein sequence ID" value="ADD41770.1"/>
    <property type="molecule type" value="Genomic_DNA"/>
</dbReference>
<dbReference type="Gene3D" id="1.20.1050.60">
    <property type="entry name" value="alpha-1,2-mannosidase"/>
    <property type="match status" value="1"/>
</dbReference>
<keyword evidence="6" id="KW-1185">Reference proteome</keyword>
<dbReference type="Proteomes" id="UP000000844">
    <property type="component" value="Chromosome"/>
</dbReference>
<gene>
    <name evidence="5" type="ordered locus">Snas_2076</name>
</gene>
<dbReference type="Pfam" id="PF17678">
    <property type="entry name" value="Glyco_hydro_92N"/>
    <property type="match status" value="1"/>
</dbReference>
<feature type="compositionally biased region" description="Polar residues" evidence="1">
    <location>
        <begin position="87"/>
        <end position="96"/>
    </location>
</feature>
<reference evidence="5 6" key="1">
    <citation type="journal article" date="2009" name="Stand. Genomic Sci.">
        <title>Complete genome sequence of Stackebrandtia nassauensis type strain (LLR-40K-21).</title>
        <authorList>
            <person name="Munk C."/>
            <person name="Lapidus A."/>
            <person name="Copeland A."/>
            <person name="Jando M."/>
            <person name="Mayilraj S."/>
            <person name="Glavina Del Rio T."/>
            <person name="Nolan M."/>
            <person name="Chen F."/>
            <person name="Lucas S."/>
            <person name="Tice H."/>
            <person name="Cheng J.F."/>
            <person name="Han C."/>
            <person name="Detter J.C."/>
            <person name="Bruce D."/>
            <person name="Goodwin L."/>
            <person name="Chain P."/>
            <person name="Pitluck S."/>
            <person name="Goker M."/>
            <person name="Ovchinikova G."/>
            <person name="Pati A."/>
            <person name="Ivanova N."/>
            <person name="Mavromatis K."/>
            <person name="Chen A."/>
            <person name="Palaniappan K."/>
            <person name="Land M."/>
            <person name="Hauser L."/>
            <person name="Chang Y.J."/>
            <person name="Jeffries C.D."/>
            <person name="Bristow J."/>
            <person name="Eisen J.A."/>
            <person name="Markowitz V."/>
            <person name="Hugenholtz P."/>
            <person name="Kyrpides N.C."/>
            <person name="Klenk H.P."/>
        </authorList>
    </citation>
    <scope>NUCLEOTIDE SEQUENCE [LARGE SCALE GENOMIC DNA]</scope>
    <source>
        <strain evidence="6">DSM 44728 / CIP 108903 / NRRL B-16338 / NBRC 102104 / LLR-40K-21</strain>
    </source>
</reference>
<dbReference type="PANTHER" id="PTHR12143">
    <property type="entry name" value="PEPTIDE N-GLYCANASE PNGASE -RELATED"/>
    <property type="match status" value="1"/>
</dbReference>
<evidence type="ECO:0000313" key="5">
    <source>
        <dbReference type="EMBL" id="ADD41770.1"/>
    </source>
</evidence>
<dbReference type="eggNOG" id="COG3537">
    <property type="taxonomic scope" value="Bacteria"/>
</dbReference>
<keyword evidence="2" id="KW-0732">Signal</keyword>
<dbReference type="STRING" id="446470.Snas_2076"/>
<dbReference type="InterPro" id="IPR008928">
    <property type="entry name" value="6-hairpin_glycosidase_sf"/>
</dbReference>
<dbReference type="InterPro" id="IPR041371">
    <property type="entry name" value="GH92_N"/>
</dbReference>
<dbReference type="RefSeq" id="WP_013017341.1">
    <property type="nucleotide sequence ID" value="NC_013947.1"/>
</dbReference>
<evidence type="ECO:0000259" key="4">
    <source>
        <dbReference type="Pfam" id="PF17678"/>
    </source>
</evidence>
<dbReference type="Gene3D" id="3.30.2080.10">
    <property type="entry name" value="GH92 mannosidase domain"/>
    <property type="match status" value="1"/>
</dbReference>
<dbReference type="Pfam" id="PF07971">
    <property type="entry name" value="Glyco_hydro_92"/>
    <property type="match status" value="1"/>
</dbReference>
<evidence type="ECO:0000256" key="1">
    <source>
        <dbReference type="SAM" id="MobiDB-lite"/>
    </source>
</evidence>
<dbReference type="GO" id="GO:0000224">
    <property type="term" value="F:peptide-N4-(N-acetyl-beta-glucosaminyl)asparagine amidase activity"/>
    <property type="evidence" value="ECO:0007669"/>
    <property type="project" value="TreeGrafter"/>
</dbReference>
<dbReference type="InterPro" id="IPR014718">
    <property type="entry name" value="GH-type_carb-bd"/>
</dbReference>
<name>D3Q0N4_STANL</name>
<evidence type="ECO:0000256" key="2">
    <source>
        <dbReference type="SAM" id="SignalP"/>
    </source>
</evidence>
<accession>D3Q0N4</accession>
<dbReference type="OrthoDB" id="9804511at2"/>
<sequence length="1124" mass="122373">MPRQRLTRWITVLACSALTLVLMPPGRAAAADGTDFDTSFEDGQSLPDWENSVENDRTGGLDGTMKSARDTGPAESPTAKAKVGYTGTRSASISGNHTSGDRGFSYNKLLDTDIEVTETSELSYLIFPKFVENAPANPSTFAAVDLAFTDGTYLSELGAVDQHGAKVDPTSQGKSETLYTGQWNRKAVPLGEVAAGKTIDRILLAYDNPDGPATFTDYFDDIRVVGEPEAPDGSPADYALTTRGTQSSGDFSRGNNFPATAVPHGFNFYTPVTDAGSTSWLYQHHRANNAANRPELQAFSVSHEPSPWMGDRQTFQVMPSTALGTPDADRKKRALPFGHDKEIAKPHHYGVMFDNGLSTDIAPANHSGLFQFSFPDENANLIFDNVKGDGGLTLNVDDGVVTGYSDVKSGLSTGATRMFVYAEFDDAATKGDKLSGGGGEKVAGYMRFDAGDDRTVTMRLGTSLLSVEQARKNMESEIGGKTFDEVRGEAEDQWNDKLGVIEVEGASQDQLTTLYSNLYRLFLYPNIGHENVGTPGEPKFRYASPVRPPAGNDTPTETGATVVDGEMFVNNGFWDTYRTTWPAYALFDSDNAGNMMDGFVQQYRDGGWISRWSSPGYADLMVGTSSDVAFADAYLKGVEDFDVESAYDAAVKNATVAPPEKGVGRKGLETSIFDGYTSTETREGMSWALEGYVNDFGIANMSKKLYEADQDGPRAEEYKTNYEYFLNRAQNYVNMFDDRIGFFQGKDASGDWRVQDPGAFNPAEWGHDYTETNAWNMAFTVPQDGRGLANLYGGRDKLASKLDKFFTTPEMAKYPGSYPGVIHEMREARDTRMGMYGHSNQPSHHIPWMYDYVGQPWKTQALTREATSRLYLGSEIGQGYPGDEDNGEMSAWWLFSALGFYPLQMGSENYALGSPLFTKATVHLDNGKDIVVNAPANNAKNVYVQGLKVNGKAHKKAYLDSDTLTGGATLDFAMGAKPSDWASSPSAAPPSITKDDKIPDPLKDAAKGATTTTPEAFDDSSKTAVTSDGGELTVEAALSKPTEPRMYTLTSASKESAPTAWRLEGSADGTNWATLETRDGENFKWDKQTRSFLMPLNSGFKKLRIVVTETAGDPAALSEVEFLV</sequence>
<dbReference type="GO" id="GO:0030246">
    <property type="term" value="F:carbohydrate binding"/>
    <property type="evidence" value="ECO:0007669"/>
    <property type="project" value="InterPro"/>
</dbReference>
<dbReference type="Gene3D" id="2.60.120.260">
    <property type="entry name" value="Galactose-binding domain-like"/>
    <property type="match status" value="1"/>
</dbReference>
<feature type="compositionally biased region" description="Basic and acidic residues" evidence="1">
    <location>
        <begin position="993"/>
        <end position="1006"/>
    </location>
</feature>
<feature type="region of interest" description="Disordered" evidence="1">
    <location>
        <begin position="33"/>
        <end position="96"/>
    </location>
</feature>
<evidence type="ECO:0000259" key="3">
    <source>
        <dbReference type="Pfam" id="PF07971"/>
    </source>
</evidence>
<dbReference type="GO" id="GO:0006516">
    <property type="term" value="P:glycoprotein catabolic process"/>
    <property type="evidence" value="ECO:0007669"/>
    <property type="project" value="TreeGrafter"/>
</dbReference>
<dbReference type="CAZy" id="GH92">
    <property type="family name" value="Glycoside Hydrolase Family 92"/>
</dbReference>
<dbReference type="PANTHER" id="PTHR12143:SF43">
    <property type="entry name" value="PUTATIVE-RELATED"/>
    <property type="match status" value="1"/>
</dbReference>
<feature type="signal peptide" evidence="2">
    <location>
        <begin position="1"/>
        <end position="30"/>
    </location>
</feature>
<dbReference type="HOGENOM" id="CLU_003690_0_0_11"/>
<dbReference type="Gene3D" id="1.20.1610.10">
    <property type="entry name" value="alpha-1,2-mannosidases domains"/>
    <property type="match status" value="1"/>
</dbReference>
<protein>
    <submittedName>
        <fullName evidence="5">Alpha-1,2-mannosidase</fullName>
    </submittedName>
</protein>
<dbReference type="SUPFAM" id="SSF49785">
    <property type="entry name" value="Galactose-binding domain-like"/>
    <property type="match status" value="1"/>
</dbReference>
<dbReference type="FunFam" id="3.30.2080.10:FF:000001">
    <property type="entry name" value="Alpha-1,2-mannosidase subfamily"/>
    <property type="match status" value="1"/>
</dbReference>
<organism evidence="5 6">
    <name type="scientific">Stackebrandtia nassauensis (strain DSM 44728 / CIP 108903 / NRRL B-16338 / NBRC 102104 / LLR-40K-21)</name>
    <dbReference type="NCBI Taxonomy" id="446470"/>
    <lineage>
        <taxon>Bacteria</taxon>
        <taxon>Bacillati</taxon>
        <taxon>Actinomycetota</taxon>
        <taxon>Actinomycetes</taxon>
        <taxon>Glycomycetales</taxon>
        <taxon>Glycomycetaceae</taxon>
        <taxon>Stackebrandtia</taxon>
    </lineage>
</organism>
<dbReference type="AlphaFoldDB" id="D3Q0N4"/>
<dbReference type="GO" id="GO:0005975">
    <property type="term" value="P:carbohydrate metabolic process"/>
    <property type="evidence" value="ECO:0007669"/>
    <property type="project" value="InterPro"/>
</dbReference>
<dbReference type="SUPFAM" id="SSF48208">
    <property type="entry name" value="Six-hairpin glycosidases"/>
    <property type="match status" value="1"/>
</dbReference>
<dbReference type="NCBIfam" id="TIGR01180">
    <property type="entry name" value="aman2_put"/>
    <property type="match status" value="1"/>
</dbReference>
<dbReference type="GO" id="GO:0005829">
    <property type="term" value="C:cytosol"/>
    <property type="evidence" value="ECO:0007669"/>
    <property type="project" value="TreeGrafter"/>
</dbReference>
<dbReference type="KEGG" id="sna:Snas_2076"/>
<feature type="domain" description="Glycosyl hydrolase family 92 N-terminal" evidence="4">
    <location>
        <begin position="244"/>
        <end position="463"/>
    </location>
</feature>
<evidence type="ECO:0000313" key="6">
    <source>
        <dbReference type="Proteomes" id="UP000000844"/>
    </source>
</evidence>
<dbReference type="InterPro" id="IPR050883">
    <property type="entry name" value="PNGase"/>
</dbReference>
<dbReference type="InterPro" id="IPR008979">
    <property type="entry name" value="Galactose-bd-like_sf"/>
</dbReference>
<feature type="chain" id="PRO_5003049610" evidence="2">
    <location>
        <begin position="31"/>
        <end position="1124"/>
    </location>
</feature>
<proteinExistence type="predicted"/>
<dbReference type="InterPro" id="IPR005887">
    <property type="entry name" value="GH92_a_mannosidase_put"/>
</dbReference>
<feature type="domain" description="Glycosyl hydrolase family 92" evidence="3">
    <location>
        <begin position="469"/>
        <end position="975"/>
    </location>
</feature>